<dbReference type="Gene3D" id="3.40.50.150">
    <property type="entry name" value="Vaccinia Virus protein VP39"/>
    <property type="match status" value="1"/>
</dbReference>
<dbReference type="OrthoDB" id="9772751at2"/>
<dbReference type="SUPFAM" id="SSF53335">
    <property type="entry name" value="S-adenosyl-L-methionine-dependent methyltransferases"/>
    <property type="match status" value="1"/>
</dbReference>
<keyword evidence="2" id="KW-0808">Transferase</keyword>
<dbReference type="InterPro" id="IPR029063">
    <property type="entry name" value="SAM-dependent_MTases_sf"/>
</dbReference>
<dbReference type="Pfam" id="PF08242">
    <property type="entry name" value="Methyltransf_12"/>
    <property type="match status" value="1"/>
</dbReference>
<evidence type="ECO:0000313" key="3">
    <source>
        <dbReference type="Proteomes" id="UP000290365"/>
    </source>
</evidence>
<protein>
    <submittedName>
        <fullName evidence="2">Methyltransferase domain-containing protein</fullName>
    </submittedName>
</protein>
<feature type="domain" description="Methyltransferase type 12" evidence="1">
    <location>
        <begin position="79"/>
        <end position="156"/>
    </location>
</feature>
<dbReference type="GO" id="GO:0008168">
    <property type="term" value="F:methyltransferase activity"/>
    <property type="evidence" value="ECO:0007669"/>
    <property type="project" value="UniProtKB-KW"/>
</dbReference>
<dbReference type="Proteomes" id="UP000290365">
    <property type="component" value="Chromosome"/>
</dbReference>
<accession>A0A4P6JJN1</accession>
<organism evidence="2 3">
    <name type="scientific">Ktedonosporobacter rubrisoli</name>
    <dbReference type="NCBI Taxonomy" id="2509675"/>
    <lineage>
        <taxon>Bacteria</taxon>
        <taxon>Bacillati</taxon>
        <taxon>Chloroflexota</taxon>
        <taxon>Ktedonobacteria</taxon>
        <taxon>Ktedonobacterales</taxon>
        <taxon>Ktedonosporobacteraceae</taxon>
        <taxon>Ktedonosporobacter</taxon>
    </lineage>
</organism>
<gene>
    <name evidence="2" type="ORF">EPA93_04225</name>
</gene>
<keyword evidence="2" id="KW-0489">Methyltransferase</keyword>
<proteinExistence type="predicted"/>
<evidence type="ECO:0000259" key="1">
    <source>
        <dbReference type="Pfam" id="PF08242"/>
    </source>
</evidence>
<dbReference type="AlphaFoldDB" id="A0A4P6JJN1"/>
<keyword evidence="3" id="KW-1185">Reference proteome</keyword>
<dbReference type="RefSeq" id="WP_129885842.1">
    <property type="nucleotide sequence ID" value="NZ_CP035758.1"/>
</dbReference>
<dbReference type="EMBL" id="CP035758">
    <property type="protein sequence ID" value="QBD75243.1"/>
    <property type="molecule type" value="Genomic_DNA"/>
</dbReference>
<name>A0A4P6JJN1_KTERU</name>
<evidence type="ECO:0000313" key="2">
    <source>
        <dbReference type="EMBL" id="QBD75243.1"/>
    </source>
</evidence>
<dbReference type="InterPro" id="IPR013217">
    <property type="entry name" value="Methyltransf_12"/>
</dbReference>
<dbReference type="GO" id="GO:0032259">
    <property type="term" value="P:methylation"/>
    <property type="evidence" value="ECO:0007669"/>
    <property type="project" value="UniProtKB-KW"/>
</dbReference>
<sequence>MWIEKLNELILLPREQQFAALQQLRAANKEAEYEAWNTAFGAASLYDAWTQLPFMQRLYRHNRAIIQRILQERSNWHIVEIGGGNGALWQNFFHTQQAGKLTLIDPHAEVHRTVAARLPEQVTLQSVVDRVEQVEIPEADVIVCSLTLHHVAGLDAGQRRTFGFSGDGKKEILQRCVQSVRKRQGIGIINEADCYNEIDLAPEDPVLVDHFLDVYVRRAGRAIAYALEQPGLDEAQKPYWESILRHWCLDQVDYALLSRAQRDVYELDVSHWLGLLETVGAYTVLHQYTDEWNLFQQYVFG</sequence>
<reference evidence="2 3" key="1">
    <citation type="submission" date="2019-01" db="EMBL/GenBank/DDBJ databases">
        <title>Ktedonosporobacter rubrisoli SCAWS-G2.</title>
        <authorList>
            <person name="Huang Y."/>
            <person name="Yan B."/>
        </authorList>
    </citation>
    <scope>NUCLEOTIDE SEQUENCE [LARGE SCALE GENOMIC DNA]</scope>
    <source>
        <strain evidence="2 3">SCAWS-G2</strain>
    </source>
</reference>
<dbReference type="KEGG" id="kbs:EPA93_04225"/>